<feature type="domain" description="HTH tetR-type" evidence="5">
    <location>
        <begin position="6"/>
        <end position="66"/>
    </location>
</feature>
<evidence type="ECO:0000313" key="6">
    <source>
        <dbReference type="EMBL" id="OYD06263.1"/>
    </source>
</evidence>
<keyword evidence="2 4" id="KW-0238">DNA-binding</keyword>
<gene>
    <name evidence="6" type="ORF">CHM34_17005</name>
</gene>
<dbReference type="GO" id="GO:0000976">
    <property type="term" value="F:transcription cis-regulatory region binding"/>
    <property type="evidence" value="ECO:0007669"/>
    <property type="project" value="TreeGrafter"/>
</dbReference>
<keyword evidence="7" id="KW-1185">Reference proteome</keyword>
<dbReference type="Pfam" id="PF00440">
    <property type="entry name" value="TetR_N"/>
    <property type="match status" value="1"/>
</dbReference>
<dbReference type="RefSeq" id="WP_094265815.1">
    <property type="nucleotide sequence ID" value="NZ_NOWF01000014.1"/>
</dbReference>
<dbReference type="PANTHER" id="PTHR30055:SF234">
    <property type="entry name" value="HTH-TYPE TRANSCRIPTIONAL REGULATOR BETI"/>
    <property type="match status" value="1"/>
</dbReference>
<keyword evidence="1" id="KW-0805">Transcription regulation</keyword>
<feature type="DNA-binding region" description="H-T-H motif" evidence="4">
    <location>
        <begin position="29"/>
        <end position="48"/>
    </location>
</feature>
<dbReference type="GO" id="GO:0003700">
    <property type="term" value="F:DNA-binding transcription factor activity"/>
    <property type="evidence" value="ECO:0007669"/>
    <property type="project" value="TreeGrafter"/>
</dbReference>
<evidence type="ECO:0000313" key="7">
    <source>
        <dbReference type="Proteomes" id="UP000215459"/>
    </source>
</evidence>
<dbReference type="EMBL" id="NOWF01000014">
    <property type="protein sequence ID" value="OYD06263.1"/>
    <property type="molecule type" value="Genomic_DNA"/>
</dbReference>
<dbReference type="InterPro" id="IPR050109">
    <property type="entry name" value="HTH-type_TetR-like_transc_reg"/>
</dbReference>
<accession>A0A235B1V2</accession>
<evidence type="ECO:0000256" key="1">
    <source>
        <dbReference type="ARBA" id="ARBA00023015"/>
    </source>
</evidence>
<dbReference type="SUPFAM" id="SSF48498">
    <property type="entry name" value="Tetracyclin repressor-like, C-terminal domain"/>
    <property type="match status" value="1"/>
</dbReference>
<organism evidence="6 7">
    <name type="scientific">Paludifilum halophilum</name>
    <dbReference type="NCBI Taxonomy" id="1642702"/>
    <lineage>
        <taxon>Bacteria</taxon>
        <taxon>Bacillati</taxon>
        <taxon>Bacillota</taxon>
        <taxon>Bacilli</taxon>
        <taxon>Bacillales</taxon>
        <taxon>Thermoactinomycetaceae</taxon>
        <taxon>Paludifilum</taxon>
    </lineage>
</organism>
<keyword evidence="3" id="KW-0804">Transcription</keyword>
<dbReference type="PROSITE" id="PS50977">
    <property type="entry name" value="HTH_TETR_2"/>
    <property type="match status" value="1"/>
</dbReference>
<protein>
    <recommendedName>
        <fullName evidence="5">HTH tetR-type domain-containing protein</fullName>
    </recommendedName>
</protein>
<evidence type="ECO:0000256" key="3">
    <source>
        <dbReference type="ARBA" id="ARBA00023163"/>
    </source>
</evidence>
<dbReference type="AlphaFoldDB" id="A0A235B1V2"/>
<dbReference type="InterPro" id="IPR009057">
    <property type="entry name" value="Homeodomain-like_sf"/>
</dbReference>
<reference evidence="6 7" key="1">
    <citation type="submission" date="2017-07" db="EMBL/GenBank/DDBJ databases">
        <title>The genome sequence of Paludifilum halophilum highlights mechanisms for microbial adaptation to high salt environemnts.</title>
        <authorList>
            <person name="Belbahri L."/>
        </authorList>
    </citation>
    <scope>NUCLEOTIDE SEQUENCE [LARGE SCALE GENOMIC DNA]</scope>
    <source>
        <strain evidence="6 7">DSM 102817</strain>
    </source>
</reference>
<evidence type="ECO:0000256" key="4">
    <source>
        <dbReference type="PROSITE-ProRule" id="PRU00335"/>
    </source>
</evidence>
<dbReference type="PANTHER" id="PTHR30055">
    <property type="entry name" value="HTH-TYPE TRANSCRIPTIONAL REGULATOR RUTR"/>
    <property type="match status" value="1"/>
</dbReference>
<dbReference type="OrthoDB" id="277085at2"/>
<dbReference type="Pfam" id="PF14246">
    <property type="entry name" value="TetR_C_7"/>
    <property type="match status" value="1"/>
</dbReference>
<evidence type="ECO:0000259" key="5">
    <source>
        <dbReference type="PROSITE" id="PS50977"/>
    </source>
</evidence>
<dbReference type="SUPFAM" id="SSF46689">
    <property type="entry name" value="Homeodomain-like"/>
    <property type="match status" value="1"/>
</dbReference>
<dbReference type="InterPro" id="IPR039536">
    <property type="entry name" value="TetR_C_Proteobacteria"/>
</dbReference>
<dbReference type="InterPro" id="IPR036271">
    <property type="entry name" value="Tet_transcr_reg_TetR-rel_C_sf"/>
</dbReference>
<dbReference type="Proteomes" id="UP000215459">
    <property type="component" value="Unassembled WGS sequence"/>
</dbReference>
<comment type="caution">
    <text evidence="6">The sequence shown here is derived from an EMBL/GenBank/DDBJ whole genome shotgun (WGS) entry which is preliminary data.</text>
</comment>
<proteinExistence type="predicted"/>
<dbReference type="InterPro" id="IPR001647">
    <property type="entry name" value="HTH_TetR"/>
</dbReference>
<dbReference type="PRINTS" id="PR00455">
    <property type="entry name" value="HTHTETR"/>
</dbReference>
<sequence>MATDSMDTKDKILLAAIDRFAERGFRSVTTKEIANAASVSEMTVFRHFGTKKNILDYAIDQSSHDSPMQTFFKEKIVWDLETDLLMFSREYRRHIKKNEKVFRVFMHEIRNFPDLEQKMLYKNPHQLKKLLADYFSRMQEKGKLLQTEPEAPAIAVVFLNMVGVIGVEEMFSDIKDEDFIKDAIRIFARGLTP</sequence>
<evidence type="ECO:0000256" key="2">
    <source>
        <dbReference type="ARBA" id="ARBA00023125"/>
    </source>
</evidence>
<name>A0A235B1V2_9BACL</name>
<dbReference type="Gene3D" id="1.10.357.10">
    <property type="entry name" value="Tetracycline Repressor, domain 2"/>
    <property type="match status" value="1"/>
</dbReference>